<dbReference type="EMBL" id="JANPWB010000008">
    <property type="protein sequence ID" value="KAJ1165790.1"/>
    <property type="molecule type" value="Genomic_DNA"/>
</dbReference>
<proteinExistence type="predicted"/>
<sequence length="200" mass="21530">MSRVPASPQSQLLRWVLYQWKGLGSHPSAAYSWSFARLFAAPAILARSPEERAALAPQVLAECTAGPSHCSQGRRSIAFFPTGVPQSPSFPLPLVQGSKWRSTGPFAPPPTLPWVAARIRPSSQVLTSASPYRPLSQLSQSRHGRQLSSPCASPSSLCQGRVVSQSSTRASGSIVASLRSRHFVLLLRFSARAVGPFRAN</sequence>
<organism evidence="1 2">
    <name type="scientific">Pleurodeles waltl</name>
    <name type="common">Iberian ribbed newt</name>
    <dbReference type="NCBI Taxonomy" id="8319"/>
    <lineage>
        <taxon>Eukaryota</taxon>
        <taxon>Metazoa</taxon>
        <taxon>Chordata</taxon>
        <taxon>Craniata</taxon>
        <taxon>Vertebrata</taxon>
        <taxon>Euteleostomi</taxon>
        <taxon>Amphibia</taxon>
        <taxon>Batrachia</taxon>
        <taxon>Caudata</taxon>
        <taxon>Salamandroidea</taxon>
        <taxon>Salamandridae</taxon>
        <taxon>Pleurodelinae</taxon>
        <taxon>Pleurodeles</taxon>
    </lineage>
</organism>
<evidence type="ECO:0000313" key="1">
    <source>
        <dbReference type="EMBL" id="KAJ1165790.1"/>
    </source>
</evidence>
<dbReference type="Proteomes" id="UP001066276">
    <property type="component" value="Chromosome 4_2"/>
</dbReference>
<name>A0AAV7SNU5_PLEWA</name>
<reference evidence="1" key="1">
    <citation type="journal article" date="2022" name="bioRxiv">
        <title>Sequencing and chromosome-scale assembly of the giantPleurodeles waltlgenome.</title>
        <authorList>
            <person name="Brown T."/>
            <person name="Elewa A."/>
            <person name="Iarovenko S."/>
            <person name="Subramanian E."/>
            <person name="Araus A.J."/>
            <person name="Petzold A."/>
            <person name="Susuki M."/>
            <person name="Suzuki K.-i.T."/>
            <person name="Hayashi T."/>
            <person name="Toyoda A."/>
            <person name="Oliveira C."/>
            <person name="Osipova E."/>
            <person name="Leigh N.D."/>
            <person name="Simon A."/>
            <person name="Yun M.H."/>
        </authorList>
    </citation>
    <scope>NUCLEOTIDE SEQUENCE</scope>
    <source>
        <strain evidence="1">20211129_DDA</strain>
        <tissue evidence="1">Liver</tissue>
    </source>
</reference>
<gene>
    <name evidence="1" type="ORF">NDU88_006207</name>
</gene>
<accession>A0AAV7SNU5</accession>
<comment type="caution">
    <text evidence="1">The sequence shown here is derived from an EMBL/GenBank/DDBJ whole genome shotgun (WGS) entry which is preliminary data.</text>
</comment>
<evidence type="ECO:0000313" key="2">
    <source>
        <dbReference type="Proteomes" id="UP001066276"/>
    </source>
</evidence>
<dbReference type="AlphaFoldDB" id="A0AAV7SNU5"/>
<protein>
    <submittedName>
        <fullName evidence="1">Uncharacterized protein</fullName>
    </submittedName>
</protein>
<keyword evidence="2" id="KW-1185">Reference proteome</keyword>